<accession>A0AA39R2U8</accession>
<sequence>MEFPSPTKTWHNASYPAISPSNTALSVKGKTIFITGGGAGIGLAIAYAFAAAGTSTVAISGRTEKTLLSAKNGIESAHEGVTVLPFVADVTDQKAVDAAFASGGKVDILVHIAGYLPRLVPISQSRLQDWWSGFETNAKGSFIVTQAFLRVAASDATLLENDNRHGPLASFASLFGLPGFKDCRTQVI</sequence>
<dbReference type="Proteomes" id="UP001166286">
    <property type="component" value="Unassembled WGS sequence"/>
</dbReference>
<dbReference type="Pfam" id="PF00106">
    <property type="entry name" value="adh_short"/>
    <property type="match status" value="1"/>
</dbReference>
<dbReference type="InterPro" id="IPR036291">
    <property type="entry name" value="NAD(P)-bd_dom_sf"/>
</dbReference>
<dbReference type="Gene3D" id="3.40.50.720">
    <property type="entry name" value="NAD(P)-binding Rossmann-like Domain"/>
    <property type="match status" value="1"/>
</dbReference>
<protein>
    <submittedName>
        <fullName evidence="3">Uncharacterized protein</fullName>
    </submittedName>
</protein>
<evidence type="ECO:0000313" key="4">
    <source>
        <dbReference type="Proteomes" id="UP001166286"/>
    </source>
</evidence>
<dbReference type="PANTHER" id="PTHR42901">
    <property type="entry name" value="ALCOHOL DEHYDROGENASE"/>
    <property type="match status" value="1"/>
</dbReference>
<dbReference type="AlphaFoldDB" id="A0AA39R2U8"/>
<evidence type="ECO:0000256" key="1">
    <source>
        <dbReference type="ARBA" id="ARBA00006484"/>
    </source>
</evidence>
<dbReference type="PRINTS" id="PR00081">
    <property type="entry name" value="GDHRDH"/>
</dbReference>
<name>A0AA39R2U8_9LECA</name>
<proteinExistence type="inferred from homology"/>
<dbReference type="GO" id="GO:0016491">
    <property type="term" value="F:oxidoreductase activity"/>
    <property type="evidence" value="ECO:0007669"/>
    <property type="project" value="UniProtKB-KW"/>
</dbReference>
<keyword evidence="2" id="KW-0560">Oxidoreductase</keyword>
<comment type="caution">
    <text evidence="3">The sequence shown here is derived from an EMBL/GenBank/DDBJ whole genome shotgun (WGS) entry which is preliminary data.</text>
</comment>
<reference evidence="3" key="1">
    <citation type="submission" date="2023-03" db="EMBL/GenBank/DDBJ databases">
        <title>Complete genome of Cladonia borealis.</title>
        <authorList>
            <person name="Park H."/>
        </authorList>
    </citation>
    <scope>NUCLEOTIDE SEQUENCE</scope>
    <source>
        <strain evidence="3">ANT050790</strain>
    </source>
</reference>
<organism evidence="3 4">
    <name type="scientific">Cladonia borealis</name>
    <dbReference type="NCBI Taxonomy" id="184061"/>
    <lineage>
        <taxon>Eukaryota</taxon>
        <taxon>Fungi</taxon>
        <taxon>Dikarya</taxon>
        <taxon>Ascomycota</taxon>
        <taxon>Pezizomycotina</taxon>
        <taxon>Lecanoromycetes</taxon>
        <taxon>OSLEUM clade</taxon>
        <taxon>Lecanoromycetidae</taxon>
        <taxon>Lecanorales</taxon>
        <taxon>Lecanorineae</taxon>
        <taxon>Cladoniaceae</taxon>
        <taxon>Cladonia</taxon>
    </lineage>
</organism>
<dbReference type="PANTHER" id="PTHR42901:SF1">
    <property type="entry name" value="ALCOHOL DEHYDROGENASE"/>
    <property type="match status" value="1"/>
</dbReference>
<dbReference type="InterPro" id="IPR002347">
    <property type="entry name" value="SDR_fam"/>
</dbReference>
<evidence type="ECO:0000256" key="2">
    <source>
        <dbReference type="ARBA" id="ARBA00023002"/>
    </source>
</evidence>
<evidence type="ECO:0000313" key="3">
    <source>
        <dbReference type="EMBL" id="KAK0512333.1"/>
    </source>
</evidence>
<dbReference type="EMBL" id="JAFEKC020000011">
    <property type="protein sequence ID" value="KAK0512333.1"/>
    <property type="molecule type" value="Genomic_DNA"/>
</dbReference>
<keyword evidence="4" id="KW-1185">Reference proteome</keyword>
<dbReference type="SUPFAM" id="SSF51735">
    <property type="entry name" value="NAD(P)-binding Rossmann-fold domains"/>
    <property type="match status" value="1"/>
</dbReference>
<comment type="similarity">
    <text evidence="1">Belongs to the short-chain dehydrogenases/reductases (SDR) family.</text>
</comment>
<gene>
    <name evidence="3" type="ORF">JMJ35_005461</name>
</gene>